<sequence length="117" mass="12478">MLRGLVRCPGLNGYSRGTLDGAARRRLRPAAARDRLVTRFWVRKDAALQAVGCGLSLAPERIEAGFHGDHGTVRVPGFHGAEVLFSGRNFAFSAAYECAVAVPESLALTPSFSYSAG</sequence>
<comment type="caution">
    <text evidence="1">The sequence shown here is derived from an EMBL/GenBank/DDBJ whole genome shotgun (WGS) entry which is preliminary data.</text>
</comment>
<proteinExistence type="predicted"/>
<evidence type="ECO:0000313" key="1">
    <source>
        <dbReference type="EMBL" id="GFE38771.1"/>
    </source>
</evidence>
<dbReference type="Proteomes" id="UP000431826">
    <property type="component" value="Unassembled WGS sequence"/>
</dbReference>
<dbReference type="EMBL" id="BLIR01000001">
    <property type="protein sequence ID" value="GFE38771.1"/>
    <property type="molecule type" value="Genomic_DNA"/>
</dbReference>
<dbReference type="GO" id="GO:0008897">
    <property type="term" value="F:holo-[acyl-carrier-protein] synthase activity"/>
    <property type="evidence" value="ECO:0007669"/>
    <property type="project" value="InterPro"/>
</dbReference>
<keyword evidence="2" id="KW-1185">Reference proteome</keyword>
<dbReference type="GO" id="GO:0000287">
    <property type="term" value="F:magnesium ion binding"/>
    <property type="evidence" value="ECO:0007669"/>
    <property type="project" value="InterPro"/>
</dbReference>
<accession>A0A640UVP3</accession>
<dbReference type="SUPFAM" id="SSF56214">
    <property type="entry name" value="4'-phosphopantetheinyl transferase"/>
    <property type="match status" value="1"/>
</dbReference>
<evidence type="ECO:0008006" key="3">
    <source>
        <dbReference type="Google" id="ProtNLM"/>
    </source>
</evidence>
<dbReference type="AlphaFoldDB" id="A0A640UVP3"/>
<dbReference type="InterPro" id="IPR037143">
    <property type="entry name" value="4-PPantetheinyl_Trfase_dom_sf"/>
</dbReference>
<name>A0A640UVP3_9ACTN</name>
<protein>
    <recommendedName>
        <fullName evidence="3">4'-phosphopantetheinyl transferase domain-containing protein</fullName>
    </recommendedName>
</protein>
<gene>
    <name evidence="1" type="ORF">Stube_34440</name>
</gene>
<evidence type="ECO:0000313" key="2">
    <source>
        <dbReference type="Proteomes" id="UP000431826"/>
    </source>
</evidence>
<reference evidence="1 2" key="1">
    <citation type="submission" date="2019-12" db="EMBL/GenBank/DDBJ databases">
        <title>Whole genome shotgun sequence of Streptomyces tubercidicus NBRC 13090.</title>
        <authorList>
            <person name="Ichikawa N."/>
            <person name="Kimura A."/>
            <person name="Kitahashi Y."/>
            <person name="Komaki H."/>
            <person name="Tamura T."/>
        </authorList>
    </citation>
    <scope>NUCLEOTIDE SEQUENCE [LARGE SCALE GENOMIC DNA]</scope>
    <source>
        <strain evidence="1 2">NBRC 13090</strain>
    </source>
</reference>
<organism evidence="1 2">
    <name type="scientific">Streptomyces tubercidicus</name>
    <dbReference type="NCBI Taxonomy" id="47759"/>
    <lineage>
        <taxon>Bacteria</taxon>
        <taxon>Bacillati</taxon>
        <taxon>Actinomycetota</taxon>
        <taxon>Actinomycetes</taxon>
        <taxon>Kitasatosporales</taxon>
        <taxon>Streptomycetaceae</taxon>
        <taxon>Streptomyces</taxon>
    </lineage>
</organism>